<dbReference type="PANTHER" id="PTHR43229:SF2">
    <property type="entry name" value="NODULATION PROTEIN J"/>
    <property type="match status" value="1"/>
</dbReference>
<dbReference type="GO" id="GO:0046677">
    <property type="term" value="P:response to antibiotic"/>
    <property type="evidence" value="ECO:0007669"/>
    <property type="project" value="UniProtKB-KW"/>
</dbReference>
<evidence type="ECO:0000256" key="2">
    <source>
        <dbReference type="ARBA" id="ARBA00022692"/>
    </source>
</evidence>
<evidence type="ECO:0000256" key="6">
    <source>
        <dbReference type="RuleBase" id="RU361157"/>
    </source>
</evidence>
<dbReference type="InterPro" id="IPR000412">
    <property type="entry name" value="ABC_2_transport"/>
</dbReference>
<gene>
    <name evidence="8" type="ORF">EYE40_14380</name>
</gene>
<sequence length="282" mass="30634">MTLSTEATTAEYADRALAGGIKPRRWGSWYIAEHRFRGMRAYYQTILATSIGNPLVYLFALGVGLAALVPQGIPNGSGTISYLAFVAPALLATAAVTVAAEESTYPYMMGFKWNPIFFAMNAAPISGNQIANGMIISIVGRILPTTAIYFVVMVLFGAVPSSLGVLGILTATLTGLAISVIISMYTAGIEEDKGQMAMIMRFGITPMFLFSGTFFPLASLPWFLQWIGWISPLWHGTELGRVLSYGYPEPAWLTAVHVVYLVGLSVLGWMLTQRVISKRLNK</sequence>
<accession>A0A4Q9GRH2</accession>
<dbReference type="GO" id="GO:0043190">
    <property type="term" value="C:ATP-binding cassette (ABC) transporter complex"/>
    <property type="evidence" value="ECO:0007669"/>
    <property type="project" value="InterPro"/>
</dbReference>
<evidence type="ECO:0000256" key="4">
    <source>
        <dbReference type="ARBA" id="ARBA00023136"/>
    </source>
</evidence>
<comment type="caution">
    <text evidence="8">The sequence shown here is derived from an EMBL/GenBank/DDBJ whole genome shotgun (WGS) entry which is preliminary data.</text>
</comment>
<feature type="transmembrane region" description="Helical" evidence="6">
    <location>
        <begin position="251"/>
        <end position="272"/>
    </location>
</feature>
<organism evidence="8 9">
    <name type="scientific">Glaciihabitans arcticus</name>
    <dbReference type="NCBI Taxonomy" id="2668039"/>
    <lineage>
        <taxon>Bacteria</taxon>
        <taxon>Bacillati</taxon>
        <taxon>Actinomycetota</taxon>
        <taxon>Actinomycetes</taxon>
        <taxon>Micrococcales</taxon>
        <taxon>Microbacteriaceae</taxon>
        <taxon>Glaciihabitans</taxon>
    </lineage>
</organism>
<feature type="transmembrane region" description="Helical" evidence="6">
    <location>
        <begin position="138"/>
        <end position="159"/>
    </location>
</feature>
<keyword evidence="9" id="KW-1185">Reference proteome</keyword>
<keyword evidence="6" id="KW-0813">Transport</keyword>
<feature type="transmembrane region" description="Helical" evidence="6">
    <location>
        <begin position="80"/>
        <end position="100"/>
    </location>
</feature>
<keyword evidence="4 6" id="KW-0472">Membrane</keyword>
<dbReference type="Proteomes" id="UP000294194">
    <property type="component" value="Unassembled WGS sequence"/>
</dbReference>
<reference evidence="9" key="1">
    <citation type="submission" date="2019-02" db="EMBL/GenBank/DDBJ databases">
        <title>Glaciihabitans arcticus sp. nov., a psychrotolerant bacterium isolated from polar soil.</title>
        <authorList>
            <person name="Dahal R.H."/>
        </authorList>
    </citation>
    <scope>NUCLEOTIDE SEQUENCE [LARGE SCALE GENOMIC DNA]</scope>
    <source>
        <strain evidence="9">RP-3-7</strain>
    </source>
</reference>
<dbReference type="RefSeq" id="WP_130982965.1">
    <property type="nucleotide sequence ID" value="NZ_SISG01000002.1"/>
</dbReference>
<evidence type="ECO:0000313" key="8">
    <source>
        <dbReference type="EMBL" id="TBN55394.1"/>
    </source>
</evidence>
<dbReference type="PIRSF" id="PIRSF006648">
    <property type="entry name" value="DrrB"/>
    <property type="match status" value="1"/>
</dbReference>
<keyword evidence="3 6" id="KW-1133">Transmembrane helix</keyword>
<dbReference type="EMBL" id="SISG01000002">
    <property type="protein sequence ID" value="TBN55394.1"/>
    <property type="molecule type" value="Genomic_DNA"/>
</dbReference>
<comment type="subcellular location">
    <subcellularLocation>
        <location evidence="6">Cell membrane</location>
        <topology evidence="6">Multi-pass membrane protein</topology>
    </subcellularLocation>
    <subcellularLocation>
        <location evidence="1">Membrane</location>
        <topology evidence="1">Multi-pass membrane protein</topology>
    </subcellularLocation>
</comment>
<dbReference type="InterPro" id="IPR047817">
    <property type="entry name" value="ABC2_TM_bact-type"/>
</dbReference>
<dbReference type="PRINTS" id="PR00164">
    <property type="entry name" value="ABC2TRNSPORT"/>
</dbReference>
<feature type="transmembrane region" description="Helical" evidence="6">
    <location>
        <begin position="208"/>
        <end position="231"/>
    </location>
</feature>
<comment type="similarity">
    <text evidence="6">Belongs to the ABC-2 integral membrane protein family.</text>
</comment>
<dbReference type="InterPro" id="IPR013525">
    <property type="entry name" value="ABC2_TM"/>
</dbReference>
<proteinExistence type="inferred from homology"/>
<feature type="transmembrane region" description="Helical" evidence="6">
    <location>
        <begin position="165"/>
        <end position="187"/>
    </location>
</feature>
<dbReference type="GO" id="GO:0140359">
    <property type="term" value="F:ABC-type transporter activity"/>
    <property type="evidence" value="ECO:0007669"/>
    <property type="project" value="InterPro"/>
</dbReference>
<evidence type="ECO:0000256" key="3">
    <source>
        <dbReference type="ARBA" id="ARBA00022989"/>
    </source>
</evidence>
<evidence type="ECO:0000256" key="5">
    <source>
        <dbReference type="ARBA" id="ARBA00023251"/>
    </source>
</evidence>
<keyword evidence="5" id="KW-0046">Antibiotic resistance</keyword>
<evidence type="ECO:0000313" key="9">
    <source>
        <dbReference type="Proteomes" id="UP000294194"/>
    </source>
</evidence>
<feature type="domain" description="ABC transmembrane type-2" evidence="7">
    <location>
        <begin position="45"/>
        <end position="279"/>
    </location>
</feature>
<dbReference type="PANTHER" id="PTHR43229">
    <property type="entry name" value="NODULATION PROTEIN J"/>
    <property type="match status" value="1"/>
</dbReference>
<keyword evidence="6" id="KW-1003">Cell membrane</keyword>
<dbReference type="InterPro" id="IPR051784">
    <property type="entry name" value="Nod_factor_ABC_transporter"/>
</dbReference>
<dbReference type="AlphaFoldDB" id="A0A4Q9GRH2"/>
<protein>
    <recommendedName>
        <fullName evidence="6">Transport permease protein</fullName>
    </recommendedName>
</protein>
<dbReference type="PROSITE" id="PS51012">
    <property type="entry name" value="ABC_TM2"/>
    <property type="match status" value="1"/>
</dbReference>
<keyword evidence="2 6" id="KW-0812">Transmembrane</keyword>
<feature type="transmembrane region" description="Helical" evidence="6">
    <location>
        <begin position="45"/>
        <end position="68"/>
    </location>
</feature>
<name>A0A4Q9GRH2_9MICO</name>
<evidence type="ECO:0000256" key="1">
    <source>
        <dbReference type="ARBA" id="ARBA00004141"/>
    </source>
</evidence>
<dbReference type="Pfam" id="PF01061">
    <property type="entry name" value="ABC2_membrane"/>
    <property type="match status" value="1"/>
</dbReference>
<evidence type="ECO:0000259" key="7">
    <source>
        <dbReference type="PROSITE" id="PS51012"/>
    </source>
</evidence>